<evidence type="ECO:0000256" key="1">
    <source>
        <dbReference type="ARBA" id="ARBA00022553"/>
    </source>
</evidence>
<feature type="modified residue" description="4-aspartylphosphate" evidence="2">
    <location>
        <position position="79"/>
    </location>
</feature>
<dbReference type="InterPro" id="IPR001789">
    <property type="entry name" value="Sig_transdc_resp-reg_receiver"/>
</dbReference>
<comment type="caution">
    <text evidence="4">The sequence shown here is derived from an EMBL/GenBank/DDBJ whole genome shotgun (WGS) entry which is preliminary data.</text>
</comment>
<reference evidence="4 5" key="1">
    <citation type="submission" date="2015-07" db="EMBL/GenBank/DDBJ databases">
        <authorList>
            <person name="Noorani M."/>
        </authorList>
    </citation>
    <scope>NUCLEOTIDE SEQUENCE [LARGE SCALE GENOMIC DNA]</scope>
    <source>
        <strain evidence="4 5">0788_9</strain>
    </source>
</reference>
<evidence type="ECO:0000313" key="4">
    <source>
        <dbReference type="EMBL" id="KPC36189.1"/>
    </source>
</evidence>
<evidence type="ECO:0000313" key="5">
    <source>
        <dbReference type="Proteomes" id="UP000037891"/>
    </source>
</evidence>
<dbReference type="PATRIC" id="fig|81035.3.peg.429"/>
<dbReference type="Proteomes" id="UP000037891">
    <property type="component" value="Unassembled WGS sequence"/>
</dbReference>
<keyword evidence="1 2" id="KW-0597">Phosphoprotein</keyword>
<dbReference type="AlphaFoldDB" id="A0A0N0GI09"/>
<organism evidence="4 5">
    <name type="scientific">Pseudomonas syringae pv. cilantro</name>
    <dbReference type="NCBI Taxonomy" id="81035"/>
    <lineage>
        <taxon>Bacteria</taxon>
        <taxon>Pseudomonadati</taxon>
        <taxon>Pseudomonadota</taxon>
        <taxon>Gammaproteobacteria</taxon>
        <taxon>Pseudomonadales</taxon>
        <taxon>Pseudomonadaceae</taxon>
        <taxon>Pseudomonas</taxon>
        <taxon>Pseudomonas syringae</taxon>
    </lineage>
</organism>
<proteinExistence type="predicted"/>
<dbReference type="Pfam" id="PF00072">
    <property type="entry name" value="Response_reg"/>
    <property type="match status" value="1"/>
</dbReference>
<dbReference type="InterPro" id="IPR011006">
    <property type="entry name" value="CheY-like_superfamily"/>
</dbReference>
<accession>A0A0N0GI09</accession>
<dbReference type="Gene3D" id="3.40.50.2300">
    <property type="match status" value="1"/>
</dbReference>
<dbReference type="PROSITE" id="PS50110">
    <property type="entry name" value="RESPONSE_REGULATORY"/>
    <property type="match status" value="1"/>
</dbReference>
<reference evidence="4 5" key="2">
    <citation type="submission" date="2015-10" db="EMBL/GenBank/DDBJ databases">
        <title>Comparative genomics and high-throughput reverse genetic screens identify a new phytobacterial MAMP and an Arabidopsis receptor required for immune elicitation.</title>
        <authorList>
            <person name="Mott G.A."/>
            <person name="Thakur S."/>
            <person name="Wang P.W."/>
            <person name="Desveaux D."/>
            <person name="Guttman D.S."/>
        </authorList>
    </citation>
    <scope>NUCLEOTIDE SEQUENCE [LARGE SCALE GENOMIC DNA]</scope>
    <source>
        <strain evidence="4 5">0788_9</strain>
    </source>
</reference>
<dbReference type="SMART" id="SM00448">
    <property type="entry name" value="REC"/>
    <property type="match status" value="1"/>
</dbReference>
<gene>
    <name evidence="4" type="ORF">ABJ99_0378</name>
</gene>
<sequence length="148" mass="16415">MIDNDILSDDERSALKEVMLTPGRSTPQRVLIVDDDSDARELLAEILSLNDISCMTAPGGDIALEMLQTHQSIGLLITDLRMAPFDGLHLIRKVRESKRAELPIIIVSGDANVRDAIDAMHLNVVDFLLKPLNTKQLVQMVKRELGMS</sequence>
<dbReference type="SUPFAM" id="SSF52172">
    <property type="entry name" value="CheY-like"/>
    <property type="match status" value="1"/>
</dbReference>
<name>A0A0N0GI09_PSESX</name>
<evidence type="ECO:0000259" key="3">
    <source>
        <dbReference type="PROSITE" id="PS50110"/>
    </source>
</evidence>
<dbReference type="PANTHER" id="PTHR44591:SF3">
    <property type="entry name" value="RESPONSE REGULATORY DOMAIN-CONTAINING PROTEIN"/>
    <property type="match status" value="1"/>
</dbReference>
<dbReference type="InterPro" id="IPR050595">
    <property type="entry name" value="Bact_response_regulator"/>
</dbReference>
<dbReference type="RefSeq" id="WP_054084179.1">
    <property type="nucleotide sequence ID" value="NZ_LGLN01000010.1"/>
</dbReference>
<dbReference type="EMBL" id="LGLN01000010">
    <property type="protein sequence ID" value="KPC36189.1"/>
    <property type="molecule type" value="Genomic_DNA"/>
</dbReference>
<evidence type="ECO:0000256" key="2">
    <source>
        <dbReference type="PROSITE-ProRule" id="PRU00169"/>
    </source>
</evidence>
<dbReference type="PANTHER" id="PTHR44591">
    <property type="entry name" value="STRESS RESPONSE REGULATOR PROTEIN 1"/>
    <property type="match status" value="1"/>
</dbReference>
<protein>
    <submittedName>
        <fullName evidence="4">Response regulator receiver</fullName>
    </submittedName>
</protein>
<dbReference type="GO" id="GO:0000160">
    <property type="term" value="P:phosphorelay signal transduction system"/>
    <property type="evidence" value="ECO:0007669"/>
    <property type="project" value="InterPro"/>
</dbReference>
<feature type="domain" description="Response regulatory" evidence="3">
    <location>
        <begin position="29"/>
        <end position="145"/>
    </location>
</feature>